<organism evidence="1 2">
    <name type="scientific">Lentinula lateritia</name>
    <dbReference type="NCBI Taxonomy" id="40482"/>
    <lineage>
        <taxon>Eukaryota</taxon>
        <taxon>Fungi</taxon>
        <taxon>Dikarya</taxon>
        <taxon>Basidiomycota</taxon>
        <taxon>Agaricomycotina</taxon>
        <taxon>Agaricomycetes</taxon>
        <taxon>Agaricomycetidae</taxon>
        <taxon>Agaricales</taxon>
        <taxon>Marasmiineae</taxon>
        <taxon>Omphalotaceae</taxon>
        <taxon>Lentinula</taxon>
    </lineage>
</organism>
<evidence type="ECO:0000313" key="2">
    <source>
        <dbReference type="Proteomes" id="UP001150217"/>
    </source>
</evidence>
<reference evidence="1" key="1">
    <citation type="submission" date="2022-08" db="EMBL/GenBank/DDBJ databases">
        <title>A Global Phylogenomic Analysis of the Shiitake Genus Lentinula.</title>
        <authorList>
            <consortium name="DOE Joint Genome Institute"/>
            <person name="Sierra-Patev S."/>
            <person name="Min B."/>
            <person name="Naranjo-Ortiz M."/>
            <person name="Looney B."/>
            <person name="Konkel Z."/>
            <person name="Slot J.C."/>
            <person name="Sakamoto Y."/>
            <person name="Steenwyk J.L."/>
            <person name="Rokas A."/>
            <person name="Carro J."/>
            <person name="Camarero S."/>
            <person name="Ferreira P."/>
            <person name="Molpeceres G."/>
            <person name="Ruiz-Duenas F.J."/>
            <person name="Serrano A."/>
            <person name="Henrissat B."/>
            <person name="Drula E."/>
            <person name="Hughes K.W."/>
            <person name="Mata J.L."/>
            <person name="Ishikawa N.K."/>
            <person name="Vargas-Isla R."/>
            <person name="Ushijima S."/>
            <person name="Smith C.A."/>
            <person name="Ahrendt S."/>
            <person name="Andreopoulos W."/>
            <person name="He G."/>
            <person name="Labutti K."/>
            <person name="Lipzen A."/>
            <person name="Ng V."/>
            <person name="Riley R."/>
            <person name="Sandor L."/>
            <person name="Barry K."/>
            <person name="Martinez A.T."/>
            <person name="Xiao Y."/>
            <person name="Gibbons J.G."/>
            <person name="Terashima K."/>
            <person name="Grigoriev I.V."/>
            <person name="Hibbett D.S."/>
        </authorList>
    </citation>
    <scope>NUCLEOTIDE SEQUENCE</scope>
    <source>
        <strain evidence="1">RHP3577 ss4</strain>
    </source>
</reference>
<evidence type="ECO:0000313" key="1">
    <source>
        <dbReference type="EMBL" id="KAJ4479504.1"/>
    </source>
</evidence>
<evidence type="ECO:0008006" key="3">
    <source>
        <dbReference type="Google" id="ProtNLM"/>
    </source>
</evidence>
<sequence length="126" mass="14174">MYSNALVCLLVSYVTLKSRTDESEALTARRGGHNAPSRSQFLSGEAYEGNIELITDVGIRIPERDIVDDNTTCGTYNRQVGEDFCLFFRVLNGKHRLTNRHRNFDIEAACKIGKCYTSYVQDLSGD</sequence>
<dbReference type="EMBL" id="JANVFT010000063">
    <property type="protein sequence ID" value="KAJ4479504.1"/>
    <property type="molecule type" value="Genomic_DNA"/>
</dbReference>
<name>A0ABQ8V875_9AGAR</name>
<comment type="caution">
    <text evidence="1">The sequence shown here is derived from an EMBL/GenBank/DDBJ whole genome shotgun (WGS) entry which is preliminary data.</text>
</comment>
<gene>
    <name evidence="1" type="ORF">C8R41DRAFT_869298</name>
</gene>
<dbReference type="Proteomes" id="UP001150217">
    <property type="component" value="Unassembled WGS sequence"/>
</dbReference>
<accession>A0ABQ8V875</accession>
<proteinExistence type="predicted"/>
<keyword evidence="2" id="KW-1185">Reference proteome</keyword>
<protein>
    <recommendedName>
        <fullName evidence="3">Secreted protein</fullName>
    </recommendedName>
</protein>